<dbReference type="Proteomes" id="UP000324707">
    <property type="component" value="Unassembled WGS sequence"/>
</dbReference>
<evidence type="ECO:0000313" key="1">
    <source>
        <dbReference type="EMBL" id="TXJ30050.1"/>
    </source>
</evidence>
<gene>
    <name evidence="1" type="ORF">EPJ69_10750</name>
</gene>
<sequence>MCYNNTNNYSSFENFINSLDNHNELKKYIYSNRSTSSDFEKNVFINQLKDAFCQYAEDKNDKNKKWFEDILEYIKNFNDIQNDDKARNYISIIGELQVYGLLMHSLFGFGLEHIKEEKNINTPDFIYIDNDNNKVNVEIATLVGTNKKEKLITNYTDSYMGIHPFSKPQKADENDLSGLISMLNNIKQKDKQFNEKDINILVINLISPVYENISSNFFEERYKPYYIIKCPYNTIYSGGLWQDFYSKKNDNIFHSIGVMDNIDQEVYKMPYNSRFNKSSNEKYSIADFAIINTYDTTAIYQNLNRT</sequence>
<proteinExistence type="predicted"/>
<protein>
    <submittedName>
        <fullName evidence="1">Uncharacterized protein</fullName>
    </submittedName>
</protein>
<reference evidence="1 2" key="1">
    <citation type="journal article" date="1992" name="Lakartidningen">
        <title>[Penicillin V and not amoxicillin is the first choice preparation in acute otitis].</title>
        <authorList>
            <person name="Kamme C."/>
            <person name="Lundgren K."/>
            <person name="Prellner K."/>
        </authorList>
    </citation>
    <scope>NUCLEOTIDE SEQUENCE [LARGE SCALE GENOMIC DNA]</scope>
    <source>
        <strain evidence="1 2">PC5538III-lc</strain>
    </source>
</reference>
<evidence type="ECO:0000313" key="2">
    <source>
        <dbReference type="Proteomes" id="UP000324707"/>
    </source>
</evidence>
<dbReference type="RefSeq" id="WP_147737389.1">
    <property type="nucleotide sequence ID" value="NZ_SAXX01000024.1"/>
</dbReference>
<dbReference type="AlphaFoldDB" id="A0A5C8DWP0"/>
<comment type="caution">
    <text evidence="1">The sequence shown here is derived from an EMBL/GenBank/DDBJ whole genome shotgun (WGS) entry which is preliminary data.</text>
</comment>
<name>A0A5C8DWP0_9SPIR</name>
<accession>A0A5C8DWP0</accession>
<organism evidence="1 2">
    <name type="scientific">Brachyspira aalborgi</name>
    <dbReference type="NCBI Taxonomy" id="29522"/>
    <lineage>
        <taxon>Bacteria</taxon>
        <taxon>Pseudomonadati</taxon>
        <taxon>Spirochaetota</taxon>
        <taxon>Spirochaetia</taxon>
        <taxon>Brachyspirales</taxon>
        <taxon>Brachyspiraceae</taxon>
        <taxon>Brachyspira</taxon>
    </lineage>
</organism>
<dbReference type="EMBL" id="SAXX01000024">
    <property type="protein sequence ID" value="TXJ30050.1"/>
    <property type="molecule type" value="Genomic_DNA"/>
</dbReference>